<evidence type="ECO:0000313" key="2">
    <source>
        <dbReference type="EMBL" id="UOP57153.1"/>
    </source>
</evidence>
<reference evidence="2" key="1">
    <citation type="submission" date="2021-12" db="EMBL/GenBank/DDBJ databases">
        <authorList>
            <person name="Beltramo D.M."/>
            <person name="Soria N.W."/>
        </authorList>
    </citation>
    <scope>NUCLEOTIDE SEQUENCE</scope>
</reference>
<feature type="region of interest" description="Disordered" evidence="1">
    <location>
        <begin position="1"/>
        <end position="78"/>
    </location>
</feature>
<protein>
    <submittedName>
        <fullName evidence="2">HSP12-like protein</fullName>
    </submittedName>
</protein>
<dbReference type="AlphaFoldDB" id="A0A8T9MZJ8"/>
<dbReference type="Pfam" id="PF04119">
    <property type="entry name" value="HSP9_HSP12"/>
    <property type="match status" value="1"/>
</dbReference>
<dbReference type="EMBL" id="OM056824">
    <property type="protein sequence ID" value="UOP57153.1"/>
    <property type="molecule type" value="mRNA"/>
</dbReference>
<dbReference type="PIRSF" id="PIRSF002590">
    <property type="entry name" value="HSP9/HSP12_fun"/>
    <property type="match status" value="1"/>
</dbReference>
<feature type="compositionally biased region" description="Basic and acidic residues" evidence="1">
    <location>
        <begin position="57"/>
        <end position="72"/>
    </location>
</feature>
<dbReference type="Gene3D" id="6.10.250.2440">
    <property type="match status" value="2"/>
</dbReference>
<organism evidence="2">
    <name type="scientific">Thecaphora frezii</name>
    <dbReference type="NCBI Taxonomy" id="1269715"/>
    <lineage>
        <taxon>Eukaryota</taxon>
        <taxon>Fungi</taxon>
        <taxon>Dikarya</taxon>
        <taxon>Basidiomycota</taxon>
        <taxon>Ustilaginomycotina</taxon>
        <taxon>Ustilaginomycetes</taxon>
        <taxon>Urocystidales</taxon>
        <taxon>Glomosporiaceae</taxon>
        <taxon>Thecaphora</taxon>
    </lineage>
</organism>
<dbReference type="InterPro" id="IPR007250">
    <property type="entry name" value="HSP9_HSP12"/>
</dbReference>
<feature type="compositionally biased region" description="Polar residues" evidence="1">
    <location>
        <begin position="41"/>
        <end position="52"/>
    </location>
</feature>
<name>A0A8T9MZJ8_9BASI</name>
<feature type="compositionally biased region" description="Basic and acidic residues" evidence="1">
    <location>
        <begin position="1"/>
        <end position="11"/>
    </location>
</feature>
<proteinExistence type="evidence at transcript level"/>
<sequence length="78" mass="8323">MADAGRQDFTDKATTALKPDSQMSTAEVAKEKLDSFAATLQPDSTKSISQQAGDKLTGSDKTDERLFDKAKNDVGLGK</sequence>
<evidence type="ECO:0000256" key="1">
    <source>
        <dbReference type="SAM" id="MobiDB-lite"/>
    </source>
</evidence>
<accession>A0A8T9MZJ8</accession>